<feature type="domain" description="Glycosyl transferase CAP10" evidence="2">
    <location>
        <begin position="208"/>
        <end position="497"/>
    </location>
</feature>
<dbReference type="SUPFAM" id="SSF56112">
    <property type="entry name" value="Protein kinase-like (PK-like)"/>
    <property type="match status" value="1"/>
</dbReference>
<dbReference type="PANTHER" id="PTHR12203">
    <property type="entry name" value="KDEL LYS-ASP-GLU-LEU CONTAINING - RELATED"/>
    <property type="match status" value="1"/>
</dbReference>
<name>A0A6C0JSZ5_9ZZZZ</name>
<dbReference type="PANTHER" id="PTHR12203:SF119">
    <property type="entry name" value="GLYCOSYL TRANSFERASE CAP10 DOMAIN-CONTAINING PROTEIN"/>
    <property type="match status" value="1"/>
</dbReference>
<feature type="region of interest" description="Disordered" evidence="1">
    <location>
        <begin position="1100"/>
        <end position="1138"/>
    </location>
</feature>
<dbReference type="AlphaFoldDB" id="A0A6C0JSZ5"/>
<dbReference type="EMBL" id="MN740667">
    <property type="protein sequence ID" value="QHU06794.1"/>
    <property type="molecule type" value="Genomic_DNA"/>
</dbReference>
<proteinExistence type="predicted"/>
<accession>A0A6C0JSZ5</accession>
<dbReference type="InterPro" id="IPR006598">
    <property type="entry name" value="CAP10"/>
</dbReference>
<sequence>MTTTAHFQKKPDYYHSAAECSKANRQKIITNPRYSEFKQTHFTAGDEDQFQEYRDRSNGDVCISRIKLSENKFADVDLSEDVSWAKYQNLNATCVDNTFQYMFNKFKKGVFVKIQDNKLKVFLPFSKKGFINDWGDRIKIDPKFGTMYNFLTHINKMMGKRYKVSVNRFPDNWYANNCLVRSEYPINEGDTNIANMSDMLLELCANRKVPDIEFFVNRRDFPVIKRNGTEAYDHMFGDDHPLLSHDYDQYSPILSMVTTDEHADVPIPTGDDWARIGSHEGKFFGNECKTYPKPEDFKIKWKNKKPTAIFRGASTGCGVTVNTNVRLKLAYLSVHTPPDKDGPLLDAGISKWQTRPRKLKNEKYLQTINIPEMNKLGIHLASFVSPLQQSEYKYLVHVDGHVSAFRLSLEMSMGCCILLADSKYRLWFRSLMKPMVEYVPIKADLSDLIEKIKWCRTNDKTCKKIAKNARKFYLQYLQKDGTLDYLQKIVIDLKKQSGVYLYNTETPLQRQIRLETSLDLTYPPTDKTISDIGMIPRQARSIGVLKGMEWIINMVNKESTFTDVATKGDIIFTNRAKTVMVQKYSLAGFSFIIKASTDAMKQQENIHEAYIGTKVINEIVKYIPNFAYVFGKFDGPTKNIVIMENIHGQTFDKWLQSDKFNIQDYIFILIQLAMALEVAQNQGGFVHYDLTPWNIMIQETPRPISFDYMLDGTNVFRVTTSIIPVIIDYGKSHVIHNNEHHGYINMYKMSTIQDIISILLTSLNIVTQKNLSKKDVGDVIKLSNFMSGTGYRRKQFRTTGAKGVSDVQYFISRAKKYTEMISSDKHELELKTPRDFIKYINKTFGYNFTYEKIDFPIFRINRGNPRQVFEYVLASSQEEKTQSFIDVFDRVIECDFPEPVNLFFAYYAAQTLEESVTSVHKLMLHYLDMEKLEDSGKKYKKAMKKIRHSYRAKLSEKSDEKVEYDLAQSFKSLEISPYTEETFLLPDVILNLLSKYGEVGEDLSEYKNIIEHVFLNQGMFKMSDEHREYYMENFADLLSTNSVNTKTYTANVHTLQKVAKGIYNVDREVLLGKLPKKKSKKRNCDSAEEYMSMYKKVEEFFEEKEPESESSSSEDESDDDAPKKSPILIGGTLSRLEK</sequence>
<feature type="compositionally biased region" description="Acidic residues" evidence="1">
    <location>
        <begin position="1100"/>
        <end position="1119"/>
    </location>
</feature>
<evidence type="ECO:0000256" key="1">
    <source>
        <dbReference type="SAM" id="MobiDB-lite"/>
    </source>
</evidence>
<evidence type="ECO:0000313" key="3">
    <source>
        <dbReference type="EMBL" id="QHU06794.1"/>
    </source>
</evidence>
<dbReference type="GO" id="GO:0004672">
    <property type="term" value="F:protein kinase activity"/>
    <property type="evidence" value="ECO:0007669"/>
    <property type="project" value="InterPro"/>
</dbReference>
<protein>
    <recommendedName>
        <fullName evidence="2">Glycosyl transferase CAP10 domain-containing protein</fullName>
    </recommendedName>
</protein>
<reference evidence="3" key="1">
    <citation type="journal article" date="2020" name="Nature">
        <title>Giant virus diversity and host interactions through global metagenomics.</title>
        <authorList>
            <person name="Schulz F."/>
            <person name="Roux S."/>
            <person name="Paez-Espino D."/>
            <person name="Jungbluth S."/>
            <person name="Walsh D.A."/>
            <person name="Denef V.J."/>
            <person name="McMahon K.D."/>
            <person name="Konstantinidis K.T."/>
            <person name="Eloe-Fadrosh E.A."/>
            <person name="Kyrpides N.C."/>
            <person name="Woyke T."/>
        </authorList>
    </citation>
    <scope>NUCLEOTIDE SEQUENCE</scope>
    <source>
        <strain evidence="3">GVMAG-S-1038524-41</strain>
    </source>
</reference>
<organism evidence="3">
    <name type="scientific">viral metagenome</name>
    <dbReference type="NCBI Taxonomy" id="1070528"/>
    <lineage>
        <taxon>unclassified sequences</taxon>
        <taxon>metagenomes</taxon>
        <taxon>organismal metagenomes</taxon>
    </lineage>
</organism>
<dbReference type="SMART" id="SM00672">
    <property type="entry name" value="CAP10"/>
    <property type="match status" value="1"/>
</dbReference>
<evidence type="ECO:0000259" key="2">
    <source>
        <dbReference type="SMART" id="SM00672"/>
    </source>
</evidence>
<dbReference type="InterPro" id="IPR008266">
    <property type="entry name" value="Tyr_kinase_AS"/>
</dbReference>
<dbReference type="Gene3D" id="1.10.510.10">
    <property type="entry name" value="Transferase(Phosphotransferase) domain 1"/>
    <property type="match status" value="1"/>
</dbReference>
<dbReference type="InterPro" id="IPR011009">
    <property type="entry name" value="Kinase-like_dom_sf"/>
</dbReference>
<dbReference type="InterPro" id="IPR051091">
    <property type="entry name" value="O-Glucosyltr/Glycosyltrsf_90"/>
</dbReference>
<dbReference type="PROSITE" id="PS00109">
    <property type="entry name" value="PROTEIN_KINASE_TYR"/>
    <property type="match status" value="1"/>
</dbReference>
<dbReference type="Pfam" id="PF05686">
    <property type="entry name" value="Glyco_transf_90"/>
    <property type="match status" value="1"/>
</dbReference>